<dbReference type="Gene3D" id="3.40.1190.20">
    <property type="match status" value="1"/>
</dbReference>
<evidence type="ECO:0000256" key="3">
    <source>
        <dbReference type="SAM" id="MobiDB-lite"/>
    </source>
</evidence>
<feature type="domain" description="Carbohydrate kinase PfkB" evidence="4">
    <location>
        <begin position="60"/>
        <end position="346"/>
    </location>
</feature>
<dbReference type="KEGG" id="aym:YM304_40320"/>
<dbReference type="Pfam" id="PF13412">
    <property type="entry name" value="HTH_24"/>
    <property type="match status" value="1"/>
</dbReference>
<dbReference type="EC" id="2.7.1.83" evidence="5"/>
<reference evidence="5 6" key="1">
    <citation type="journal article" date="2013" name="Int. J. Syst. Evol. Microbiol.">
        <title>Ilumatobacter nonamiense sp. nov. and Ilumatobacter coccineum sp. nov., isolated from seashore sand.</title>
        <authorList>
            <person name="Matsumoto A."/>
            <person name="Kasai H."/>
            <person name="Matsuo Y."/>
            <person name="Shizuri Y."/>
            <person name="Ichikawa N."/>
            <person name="Fujita N."/>
            <person name="Omura S."/>
            <person name="Takahashi Y."/>
        </authorList>
    </citation>
    <scope>NUCLEOTIDE SEQUENCE [LARGE SCALE GENOMIC DNA]</scope>
    <source>
        <strain evidence="6">NBRC 103263 / KCTC 29153 / YM16-304</strain>
    </source>
</reference>
<dbReference type="Pfam" id="PF00294">
    <property type="entry name" value="PfkB"/>
    <property type="match status" value="1"/>
</dbReference>
<gene>
    <name evidence="5" type="ORF">YM304_40320</name>
</gene>
<dbReference type="OrthoDB" id="9808601at2"/>
<evidence type="ECO:0000313" key="5">
    <source>
        <dbReference type="EMBL" id="BAN04346.1"/>
    </source>
</evidence>
<evidence type="ECO:0000256" key="1">
    <source>
        <dbReference type="ARBA" id="ARBA00022679"/>
    </source>
</evidence>
<keyword evidence="1 5" id="KW-0808">Transferase</keyword>
<keyword evidence="6" id="KW-1185">Reference proteome</keyword>
<dbReference type="InterPro" id="IPR011611">
    <property type="entry name" value="PfkB_dom"/>
</dbReference>
<dbReference type="SUPFAM" id="SSF46785">
    <property type="entry name" value="Winged helix' DNA-binding domain"/>
    <property type="match status" value="1"/>
</dbReference>
<dbReference type="InterPro" id="IPR036390">
    <property type="entry name" value="WH_DNA-bd_sf"/>
</dbReference>
<dbReference type="PANTHER" id="PTHR10584:SF166">
    <property type="entry name" value="RIBOKINASE"/>
    <property type="match status" value="1"/>
</dbReference>
<dbReference type="PANTHER" id="PTHR10584">
    <property type="entry name" value="SUGAR KINASE"/>
    <property type="match status" value="1"/>
</dbReference>
<dbReference type="Proteomes" id="UP000011863">
    <property type="component" value="Chromosome"/>
</dbReference>
<dbReference type="AlphaFoldDB" id="A0A6C7EK70"/>
<sequence>MLTEREEQIVELLRRDPLIGTDALAAALGTSRASVNVHLSNLGKKGVILGRGYVLAEQPSAVVIGGANVDFKARSTSPATPKTSNPGHGSMTPGGVGRNIAENIARLGDRVHLISVVGRDPMGENLLDHTAASGVRVEHVVRTDRSTGTYTAVLDADGELIVAIADMEATTELGPEQLDDARDVITNAGVLVVDGNLGLDTLDYALDLSHGVRTVFEPVSVPKAMGLKNAIDHRVDVITPNRDELAALTDAPTRTDRQVRSAARVLHDRGVETVWVRLGERGSLLSTADDQVEIAAVPTEVEDVTGAGDAMLGAFCHVLLASGTSEEAARFGHAAAALTIASAHTVRPDLTPRLVRAALSKETST</sequence>
<name>A0A6C7EK70_ILUCY</name>
<dbReference type="SUPFAM" id="SSF53613">
    <property type="entry name" value="Ribokinase-like"/>
    <property type="match status" value="1"/>
</dbReference>
<organism evidence="5 6">
    <name type="scientific">Ilumatobacter coccineus (strain NBRC 103263 / KCTC 29153 / YM16-304)</name>
    <dbReference type="NCBI Taxonomy" id="1313172"/>
    <lineage>
        <taxon>Bacteria</taxon>
        <taxon>Bacillati</taxon>
        <taxon>Actinomycetota</taxon>
        <taxon>Acidimicrobiia</taxon>
        <taxon>Acidimicrobiales</taxon>
        <taxon>Ilumatobacteraceae</taxon>
        <taxon>Ilumatobacter</taxon>
    </lineage>
</organism>
<proteinExistence type="predicted"/>
<evidence type="ECO:0000259" key="4">
    <source>
        <dbReference type="Pfam" id="PF00294"/>
    </source>
</evidence>
<evidence type="ECO:0000256" key="2">
    <source>
        <dbReference type="ARBA" id="ARBA00022777"/>
    </source>
</evidence>
<dbReference type="EMBL" id="AP012057">
    <property type="protein sequence ID" value="BAN04346.1"/>
    <property type="molecule type" value="Genomic_DNA"/>
</dbReference>
<evidence type="ECO:0000313" key="6">
    <source>
        <dbReference type="Proteomes" id="UP000011863"/>
    </source>
</evidence>
<dbReference type="RefSeq" id="WP_015443593.1">
    <property type="nucleotide sequence ID" value="NC_020520.1"/>
</dbReference>
<keyword evidence="2 5" id="KW-0418">Kinase</keyword>
<dbReference type="CDD" id="cd01941">
    <property type="entry name" value="YeiC_kinase_like"/>
    <property type="match status" value="1"/>
</dbReference>
<feature type="compositionally biased region" description="Polar residues" evidence="3">
    <location>
        <begin position="74"/>
        <end position="87"/>
    </location>
</feature>
<protein>
    <submittedName>
        <fullName evidence="5">Putative pseudouridine kinase</fullName>
        <ecNumber evidence="5">2.7.1.83</ecNumber>
    </submittedName>
</protein>
<dbReference type="InterPro" id="IPR002173">
    <property type="entry name" value="Carboh/pur_kinase_PfkB_CS"/>
</dbReference>
<dbReference type="PROSITE" id="PS00583">
    <property type="entry name" value="PFKB_KINASES_1"/>
    <property type="match status" value="1"/>
</dbReference>
<dbReference type="GO" id="GO:0050225">
    <property type="term" value="F:pseudouridine kinase activity"/>
    <property type="evidence" value="ECO:0007669"/>
    <property type="project" value="UniProtKB-EC"/>
</dbReference>
<feature type="region of interest" description="Disordered" evidence="3">
    <location>
        <begin position="74"/>
        <end position="96"/>
    </location>
</feature>
<accession>A0A6C7EK70</accession>
<dbReference type="InterPro" id="IPR029056">
    <property type="entry name" value="Ribokinase-like"/>
</dbReference>